<dbReference type="AlphaFoldDB" id="A0A7Y9C854"/>
<dbReference type="PROSITE" id="PS00018">
    <property type="entry name" value="EF_HAND_1"/>
    <property type="match status" value="1"/>
</dbReference>
<keyword evidence="2" id="KW-1185">Reference proteome</keyword>
<evidence type="ECO:0000313" key="1">
    <source>
        <dbReference type="EMBL" id="NYA72077.1"/>
    </source>
</evidence>
<dbReference type="RefSeq" id="WP_176006883.1">
    <property type="nucleotide sequence ID" value="NZ_JABWMI010000015.1"/>
</dbReference>
<sequence length="237" mass="26674">MKKALLLSLSVALFAVGCKNEDTEKPKVTYKARESKAVAAAADSSEIEIADLPIQISGTSYLIHPVGQYRVMDGARKSGYSYEKGSFTVSNYGEFEITGYLKNLKIQEVSSDSIKAVFDKPVLIQTATFLKAFADKTKQQILVYSLSDMDTNQDGKLDASDIRTLYIGEINGNKLVKVSPDFQELIDWNFIESKNRLYFRTIEDTNKSGEFDKNDVLHYNYIDLLSADWKVVEYKPV</sequence>
<dbReference type="Proteomes" id="UP000535020">
    <property type="component" value="Unassembled WGS sequence"/>
</dbReference>
<protein>
    <recommendedName>
        <fullName evidence="3">EF-hand domain-containing protein</fullName>
    </recommendedName>
</protein>
<accession>A0A7Y9C854</accession>
<dbReference type="EMBL" id="JACBJI010000006">
    <property type="protein sequence ID" value="NYA72077.1"/>
    <property type="molecule type" value="Genomic_DNA"/>
</dbReference>
<organism evidence="1 2">
    <name type="scientific">Flavobacterium agri</name>
    <dbReference type="NCBI Taxonomy" id="2743471"/>
    <lineage>
        <taxon>Bacteria</taxon>
        <taxon>Pseudomonadati</taxon>
        <taxon>Bacteroidota</taxon>
        <taxon>Flavobacteriia</taxon>
        <taxon>Flavobacteriales</taxon>
        <taxon>Flavobacteriaceae</taxon>
        <taxon>Flavobacterium</taxon>
    </lineage>
</organism>
<reference evidence="1 2" key="1">
    <citation type="submission" date="2020-07" db="EMBL/GenBank/DDBJ databases">
        <authorList>
            <person name="Sun Q."/>
        </authorList>
    </citation>
    <scope>NUCLEOTIDE SEQUENCE [LARGE SCALE GENOMIC DNA]</scope>
    <source>
        <strain evidence="1 2">MAH-1</strain>
    </source>
</reference>
<gene>
    <name evidence="1" type="ORF">HZF10_14195</name>
</gene>
<dbReference type="InterPro" id="IPR018247">
    <property type="entry name" value="EF_Hand_1_Ca_BS"/>
</dbReference>
<dbReference type="PROSITE" id="PS51257">
    <property type="entry name" value="PROKAR_LIPOPROTEIN"/>
    <property type="match status" value="1"/>
</dbReference>
<evidence type="ECO:0008006" key="3">
    <source>
        <dbReference type="Google" id="ProtNLM"/>
    </source>
</evidence>
<proteinExistence type="predicted"/>
<comment type="caution">
    <text evidence="1">The sequence shown here is derived from an EMBL/GenBank/DDBJ whole genome shotgun (WGS) entry which is preliminary data.</text>
</comment>
<evidence type="ECO:0000313" key="2">
    <source>
        <dbReference type="Proteomes" id="UP000535020"/>
    </source>
</evidence>
<name>A0A7Y9C854_9FLAO</name>